<reference evidence="2 3" key="1">
    <citation type="journal article" date="2019" name="Genome Biol. Evol.">
        <title>Day and night: Metabolic profiles and evolutionary relationships of six axenic non-marine cyanobacteria.</title>
        <authorList>
            <person name="Will S.E."/>
            <person name="Henke P."/>
            <person name="Boedeker C."/>
            <person name="Huang S."/>
            <person name="Brinkmann H."/>
            <person name="Rohde M."/>
            <person name="Jarek M."/>
            <person name="Friedl T."/>
            <person name="Seufert S."/>
            <person name="Schumacher M."/>
            <person name="Overmann J."/>
            <person name="Neumann-Schaal M."/>
            <person name="Petersen J."/>
        </authorList>
    </citation>
    <scope>NUCLEOTIDE SEQUENCE [LARGE SCALE GENOMIC DNA]</scope>
    <source>
        <strain evidence="2 3">PCC 6912</strain>
    </source>
</reference>
<dbReference type="GO" id="GO:0016757">
    <property type="term" value="F:glycosyltransferase activity"/>
    <property type="evidence" value="ECO:0007669"/>
    <property type="project" value="TreeGrafter"/>
</dbReference>
<gene>
    <name evidence="2" type="ORF">PCC6912_16950</name>
</gene>
<dbReference type="SUPFAM" id="SSF53756">
    <property type="entry name" value="UDP-Glycosyltransferase/glycogen phosphorylase"/>
    <property type="match status" value="1"/>
</dbReference>
<evidence type="ECO:0000256" key="1">
    <source>
        <dbReference type="ARBA" id="ARBA00022679"/>
    </source>
</evidence>
<keyword evidence="3" id="KW-1185">Reference proteome</keyword>
<dbReference type="GO" id="GO:0009103">
    <property type="term" value="P:lipopolysaccharide biosynthetic process"/>
    <property type="evidence" value="ECO:0007669"/>
    <property type="project" value="TreeGrafter"/>
</dbReference>
<dbReference type="RefSeq" id="WP_392407964.1">
    <property type="nucleotide sequence ID" value="NZ_CP170746.1"/>
</dbReference>
<keyword evidence="1 2" id="KW-0808">Transferase</keyword>
<evidence type="ECO:0000313" key="2">
    <source>
        <dbReference type="EMBL" id="RUR84101.1"/>
    </source>
</evidence>
<dbReference type="AlphaFoldDB" id="A0A433NM22"/>
<dbReference type="EMBL" id="RSCJ01000005">
    <property type="protein sequence ID" value="RUR84101.1"/>
    <property type="molecule type" value="Genomic_DNA"/>
</dbReference>
<dbReference type="PANTHER" id="PTHR46401:SF2">
    <property type="entry name" value="GLYCOSYLTRANSFERASE WBBK-RELATED"/>
    <property type="match status" value="1"/>
</dbReference>
<comment type="caution">
    <text evidence="2">The sequence shown here is derived from an EMBL/GenBank/DDBJ whole genome shotgun (WGS) entry which is preliminary data.</text>
</comment>
<protein>
    <submittedName>
        <fullName evidence="2">Glycosyl transferase</fullName>
    </submittedName>
</protein>
<organism evidence="2 3">
    <name type="scientific">Chlorogloeopsis fritschii PCC 6912</name>
    <dbReference type="NCBI Taxonomy" id="211165"/>
    <lineage>
        <taxon>Bacteria</taxon>
        <taxon>Bacillati</taxon>
        <taxon>Cyanobacteriota</taxon>
        <taxon>Cyanophyceae</taxon>
        <taxon>Nostocales</taxon>
        <taxon>Chlorogloeopsidaceae</taxon>
        <taxon>Chlorogloeopsis</taxon>
    </lineage>
</organism>
<proteinExistence type="predicted"/>
<dbReference type="STRING" id="211165.GCA_000317285_00954"/>
<dbReference type="Pfam" id="PF13692">
    <property type="entry name" value="Glyco_trans_1_4"/>
    <property type="match status" value="1"/>
</dbReference>
<dbReference type="Proteomes" id="UP000268857">
    <property type="component" value="Unassembled WGS sequence"/>
</dbReference>
<name>A0A433NM22_CHLFR</name>
<accession>A0A433NM22</accession>
<dbReference type="CDD" id="cd03801">
    <property type="entry name" value="GT4_PimA-like"/>
    <property type="match status" value="1"/>
</dbReference>
<sequence length="388" mass="43732">MPSVMRIAYVTTYDAKNIKNWSGTAHHMARSLIEQSIELNYIGSLREKYSLLLKTKQHISNYLSKKSLAKKYLRDRDPVILKSYARQVSSKLSHLDSDIVFSPGTIPIAYLECQQPIIFWTDVTFRGLVNFYPEFTNLSPETIRNGDAMEASALERCRLAIYSSDWAAETAVKYYGVEASKVKVVPFGANIEYNRNWQDIKVIVYSRPANTCRLLFLGVDWYRKGGNIAFEVAQKLNDMGLNTELTVVGCQPIIKEPFPNFVKPLGFIKKSSSEGLRTINKLLAESHFLILPSVADCSPIVFCEANSFGVPCLSTDVGGIPTIIKDDLNGKIFPNSTGISEYCAYIYSLFSDYSLYKDLALSSFNEYQSRLNWSIAGQTVKKLLLEVM</sequence>
<evidence type="ECO:0000313" key="3">
    <source>
        <dbReference type="Proteomes" id="UP000268857"/>
    </source>
</evidence>
<dbReference type="PANTHER" id="PTHR46401">
    <property type="entry name" value="GLYCOSYLTRANSFERASE WBBK-RELATED"/>
    <property type="match status" value="1"/>
</dbReference>
<dbReference type="Gene3D" id="3.40.50.2000">
    <property type="entry name" value="Glycogen Phosphorylase B"/>
    <property type="match status" value="2"/>
</dbReference>